<dbReference type="InterPro" id="IPR011663">
    <property type="entry name" value="UTRA"/>
</dbReference>
<evidence type="ECO:0000256" key="2">
    <source>
        <dbReference type="ARBA" id="ARBA00023125"/>
    </source>
</evidence>
<name>E1R0U1_SEDSS</name>
<keyword evidence="2" id="KW-0238">DNA-binding</keyword>
<dbReference type="CDD" id="cd07377">
    <property type="entry name" value="WHTH_GntR"/>
    <property type="match status" value="1"/>
</dbReference>
<dbReference type="SUPFAM" id="SSF46785">
    <property type="entry name" value="Winged helix' DNA-binding domain"/>
    <property type="match status" value="1"/>
</dbReference>
<dbReference type="Pfam" id="PF00392">
    <property type="entry name" value="GntR"/>
    <property type="match status" value="1"/>
</dbReference>
<gene>
    <name evidence="5" type="ordered locus">Spirs_1057</name>
</gene>
<evidence type="ECO:0000313" key="5">
    <source>
        <dbReference type="EMBL" id="ADK80190.1"/>
    </source>
</evidence>
<dbReference type="InterPro" id="IPR050679">
    <property type="entry name" value="Bact_HTH_transcr_reg"/>
</dbReference>
<dbReference type="InterPro" id="IPR036390">
    <property type="entry name" value="WH_DNA-bd_sf"/>
</dbReference>
<dbReference type="PANTHER" id="PTHR44846">
    <property type="entry name" value="MANNOSYL-D-GLYCERATE TRANSPORT/METABOLISM SYSTEM REPRESSOR MNGR-RELATED"/>
    <property type="match status" value="1"/>
</dbReference>
<dbReference type="EMBL" id="CP002116">
    <property type="protein sequence ID" value="ADK80190.1"/>
    <property type="molecule type" value="Genomic_DNA"/>
</dbReference>
<dbReference type="KEGG" id="ssm:Spirs_1057"/>
<accession>E1R0U1</accession>
<evidence type="ECO:0000313" key="6">
    <source>
        <dbReference type="Proteomes" id="UP000002318"/>
    </source>
</evidence>
<dbReference type="InterPro" id="IPR028978">
    <property type="entry name" value="Chorismate_lyase_/UTRA_dom_sf"/>
</dbReference>
<dbReference type="Proteomes" id="UP000002318">
    <property type="component" value="Chromosome"/>
</dbReference>
<dbReference type="GO" id="GO:0003700">
    <property type="term" value="F:DNA-binding transcription factor activity"/>
    <property type="evidence" value="ECO:0007669"/>
    <property type="project" value="InterPro"/>
</dbReference>
<dbReference type="SMART" id="SM00345">
    <property type="entry name" value="HTH_GNTR"/>
    <property type="match status" value="1"/>
</dbReference>
<keyword evidence="3" id="KW-0804">Transcription</keyword>
<dbReference type="Pfam" id="PF07702">
    <property type="entry name" value="UTRA"/>
    <property type="match status" value="1"/>
</dbReference>
<dbReference type="eggNOG" id="COG2188">
    <property type="taxonomic scope" value="Bacteria"/>
</dbReference>
<dbReference type="PANTHER" id="PTHR44846:SF1">
    <property type="entry name" value="MANNOSYL-D-GLYCERATE TRANSPORT_METABOLISM SYSTEM REPRESSOR MNGR-RELATED"/>
    <property type="match status" value="1"/>
</dbReference>
<dbReference type="Gene3D" id="1.10.10.10">
    <property type="entry name" value="Winged helix-like DNA-binding domain superfamily/Winged helix DNA-binding domain"/>
    <property type="match status" value="1"/>
</dbReference>
<dbReference type="PROSITE" id="PS50949">
    <property type="entry name" value="HTH_GNTR"/>
    <property type="match status" value="1"/>
</dbReference>
<evidence type="ECO:0000256" key="3">
    <source>
        <dbReference type="ARBA" id="ARBA00023163"/>
    </source>
</evidence>
<organism evidence="5 6">
    <name type="scientific">Sediminispirochaeta smaragdinae (strain DSM 11293 / JCM 15392 / SEBR 4228)</name>
    <name type="common">Spirochaeta smaragdinae</name>
    <dbReference type="NCBI Taxonomy" id="573413"/>
    <lineage>
        <taxon>Bacteria</taxon>
        <taxon>Pseudomonadati</taxon>
        <taxon>Spirochaetota</taxon>
        <taxon>Spirochaetia</taxon>
        <taxon>Spirochaetales</taxon>
        <taxon>Spirochaetaceae</taxon>
        <taxon>Sediminispirochaeta</taxon>
    </lineage>
</organism>
<dbReference type="RefSeq" id="WP_013253654.1">
    <property type="nucleotide sequence ID" value="NC_014364.1"/>
</dbReference>
<dbReference type="HOGENOM" id="CLU_1052284_0_0_12"/>
<dbReference type="PRINTS" id="PR00035">
    <property type="entry name" value="HTHGNTR"/>
</dbReference>
<dbReference type="GO" id="GO:0003677">
    <property type="term" value="F:DNA binding"/>
    <property type="evidence" value="ECO:0007669"/>
    <property type="project" value="UniProtKB-KW"/>
</dbReference>
<dbReference type="AlphaFoldDB" id="E1R0U1"/>
<dbReference type="InterPro" id="IPR000524">
    <property type="entry name" value="Tscrpt_reg_HTH_GntR"/>
</dbReference>
<dbReference type="InterPro" id="IPR036388">
    <property type="entry name" value="WH-like_DNA-bd_sf"/>
</dbReference>
<dbReference type="SUPFAM" id="SSF64288">
    <property type="entry name" value="Chorismate lyase-like"/>
    <property type="match status" value="1"/>
</dbReference>
<keyword evidence="1" id="KW-0805">Transcription regulation</keyword>
<dbReference type="Gene3D" id="3.40.1410.10">
    <property type="entry name" value="Chorismate lyase-like"/>
    <property type="match status" value="1"/>
</dbReference>
<feature type="domain" description="HTH gntR-type" evidence="4">
    <location>
        <begin position="11"/>
        <end position="78"/>
    </location>
</feature>
<proteinExistence type="predicted"/>
<sequence length="244" mass="28274">MKEYGPQGKKFPKYKVIKHYLLQRIKEMVPGDNRLETEEVLSEKMGVSKATVRQAMDELISEDLITRQQGKGVFGHPRVGELKMHLGLWANFRDYLSRAGYRVSVTQSPFRVDIASKHMVARAPSLEGAHVYAFDWIYYANDKPVIVCRIEVPMDLVINPLQSEVPPLTLKESLKTLSGKNFSYAISWIRSSLDREAARLFALDEMTAFLVWDENFFDLYDNHLCYNEILFHPDYLDFSIICHF</sequence>
<reference evidence="5 6" key="1">
    <citation type="journal article" date="2010" name="Stand. Genomic Sci.">
        <title>Complete genome sequence of Spirochaeta smaragdinae type strain (SEBR 4228).</title>
        <authorList>
            <person name="Mavromatis K."/>
            <person name="Yasawong M."/>
            <person name="Chertkov O."/>
            <person name="Lapidus A."/>
            <person name="Lucas S."/>
            <person name="Nolan M."/>
            <person name="Del Rio T.G."/>
            <person name="Tice H."/>
            <person name="Cheng J.F."/>
            <person name="Pitluck S."/>
            <person name="Liolios K."/>
            <person name="Ivanova N."/>
            <person name="Tapia R."/>
            <person name="Han C."/>
            <person name="Bruce D."/>
            <person name="Goodwin L."/>
            <person name="Pati A."/>
            <person name="Chen A."/>
            <person name="Palaniappan K."/>
            <person name="Land M."/>
            <person name="Hauser L."/>
            <person name="Chang Y.J."/>
            <person name="Jeffries C.D."/>
            <person name="Detter J.C."/>
            <person name="Rohde M."/>
            <person name="Brambilla E."/>
            <person name="Spring S."/>
            <person name="Goker M."/>
            <person name="Sikorski J."/>
            <person name="Woyke T."/>
            <person name="Bristow J."/>
            <person name="Eisen J.A."/>
            <person name="Markowitz V."/>
            <person name="Hugenholtz P."/>
            <person name="Klenk H.P."/>
            <person name="Kyrpides N.C."/>
        </authorList>
    </citation>
    <scope>NUCLEOTIDE SEQUENCE [LARGE SCALE GENOMIC DNA]</scope>
    <source>
        <strain evidence="6">DSM 11293 / JCM 15392 / SEBR 4228</strain>
    </source>
</reference>
<keyword evidence="6" id="KW-1185">Reference proteome</keyword>
<dbReference type="STRING" id="573413.Spirs_1057"/>
<dbReference type="GO" id="GO:0045892">
    <property type="term" value="P:negative regulation of DNA-templated transcription"/>
    <property type="evidence" value="ECO:0007669"/>
    <property type="project" value="TreeGrafter"/>
</dbReference>
<evidence type="ECO:0000259" key="4">
    <source>
        <dbReference type="PROSITE" id="PS50949"/>
    </source>
</evidence>
<protein>
    <submittedName>
        <fullName evidence="5">Transcriptional regulator, GntR family</fullName>
    </submittedName>
</protein>
<evidence type="ECO:0000256" key="1">
    <source>
        <dbReference type="ARBA" id="ARBA00023015"/>
    </source>
</evidence>